<keyword evidence="1" id="KW-0812">Transmembrane</keyword>
<dbReference type="AlphaFoldDB" id="A0A833J7Z7"/>
<name>A0A833J7Z7_9HYPH</name>
<evidence type="ECO:0000256" key="1">
    <source>
        <dbReference type="SAM" id="Phobius"/>
    </source>
</evidence>
<protein>
    <submittedName>
        <fullName evidence="2">Tellurite resistance protein TehA</fullName>
    </submittedName>
</protein>
<sequence length="58" mass="5883">MAPIRLIAQAMLASSPSSPRVLFAAVNGLVPCLAIMTGALLAQGRMFAAPEAASQAQT</sequence>
<comment type="caution">
    <text evidence="2">The sequence shown here is derived from an EMBL/GenBank/DDBJ whole genome shotgun (WGS) entry which is preliminary data.</text>
</comment>
<evidence type="ECO:0000313" key="3">
    <source>
        <dbReference type="Proteomes" id="UP000469949"/>
    </source>
</evidence>
<reference evidence="2 3" key="1">
    <citation type="submission" date="2019-10" db="EMBL/GenBank/DDBJ databases">
        <title>Draft Genome Sequence of the Caffeine Degrading Methylotroph Methylorubrum populi PINKEL.</title>
        <authorList>
            <person name="Dawson S.C."/>
            <person name="Zhang X."/>
            <person name="Wright M.E."/>
            <person name="Sharma G."/>
            <person name="Langner J.T."/>
            <person name="Ditty J.L."/>
            <person name="Subuyuj G.A."/>
        </authorList>
    </citation>
    <scope>NUCLEOTIDE SEQUENCE [LARGE SCALE GENOMIC DNA]</scope>
    <source>
        <strain evidence="2 3">Pinkel</strain>
    </source>
</reference>
<organism evidence="2 3">
    <name type="scientific">Methylorubrum populi</name>
    <dbReference type="NCBI Taxonomy" id="223967"/>
    <lineage>
        <taxon>Bacteria</taxon>
        <taxon>Pseudomonadati</taxon>
        <taxon>Pseudomonadota</taxon>
        <taxon>Alphaproteobacteria</taxon>
        <taxon>Hyphomicrobiales</taxon>
        <taxon>Methylobacteriaceae</taxon>
        <taxon>Methylorubrum</taxon>
    </lineage>
</organism>
<keyword evidence="1" id="KW-0472">Membrane</keyword>
<keyword evidence="1" id="KW-1133">Transmembrane helix</keyword>
<accession>A0A833J7Z7</accession>
<dbReference type="Proteomes" id="UP000469949">
    <property type="component" value="Unassembled WGS sequence"/>
</dbReference>
<proteinExistence type="predicted"/>
<gene>
    <name evidence="2" type="ORF">F8B43_1804</name>
</gene>
<feature type="transmembrane region" description="Helical" evidence="1">
    <location>
        <begin position="21"/>
        <end position="42"/>
    </location>
</feature>
<dbReference type="EMBL" id="WEKV01000008">
    <property type="protein sequence ID" value="KAB7786403.1"/>
    <property type="molecule type" value="Genomic_DNA"/>
</dbReference>
<evidence type="ECO:0000313" key="2">
    <source>
        <dbReference type="EMBL" id="KAB7786403.1"/>
    </source>
</evidence>